<dbReference type="GO" id="GO:0016491">
    <property type="term" value="F:oxidoreductase activity"/>
    <property type="evidence" value="ECO:0007669"/>
    <property type="project" value="InterPro"/>
</dbReference>
<dbReference type="InterPro" id="IPR052530">
    <property type="entry name" value="NAD(P)H_nitroreductase"/>
</dbReference>
<sequence>MTLSMTDGILNRRTAKRSMNNQVPLSLIYDLLEKASYAPYHKREPWLAKIITTSAEKDFLFQEVIKTLKSNGTIHDRATNDKFTKKMNRLIIEAPATIIFAREIISDNHRLNSDAIQGTAALIQNFSLLAWEAQLVGFWASSAFVMEPSLNLALGFPENYEIIANYRLGYRDPGAPQAKAQRQPVKAWASPLLPLD</sequence>
<dbReference type="PANTHER" id="PTHR43821">
    <property type="entry name" value="NAD(P)H NITROREDUCTASE YDJA-RELATED"/>
    <property type="match status" value="1"/>
</dbReference>
<dbReference type="Gene3D" id="3.40.109.10">
    <property type="entry name" value="NADH Oxidase"/>
    <property type="match status" value="1"/>
</dbReference>
<dbReference type="InterPro" id="IPR029479">
    <property type="entry name" value="Nitroreductase"/>
</dbReference>
<organism evidence="2 3">
    <name type="scientific">Vagococcus salmoninarum</name>
    <dbReference type="NCBI Taxonomy" id="2739"/>
    <lineage>
        <taxon>Bacteria</taxon>
        <taxon>Bacillati</taxon>
        <taxon>Bacillota</taxon>
        <taxon>Bacilli</taxon>
        <taxon>Lactobacillales</taxon>
        <taxon>Enterococcaceae</taxon>
        <taxon>Vagococcus</taxon>
    </lineage>
</organism>
<evidence type="ECO:0000313" key="3">
    <source>
        <dbReference type="Proteomes" id="UP000287239"/>
    </source>
</evidence>
<dbReference type="GeneID" id="98566980"/>
<dbReference type="SUPFAM" id="SSF55469">
    <property type="entry name" value="FMN-dependent nitroreductase-like"/>
    <property type="match status" value="1"/>
</dbReference>
<dbReference type="Pfam" id="PF00881">
    <property type="entry name" value="Nitroreductase"/>
    <property type="match status" value="1"/>
</dbReference>
<dbReference type="AlphaFoldDB" id="A0A429ZVZ5"/>
<evidence type="ECO:0000259" key="1">
    <source>
        <dbReference type="Pfam" id="PF00881"/>
    </source>
</evidence>
<dbReference type="Proteomes" id="UP000287239">
    <property type="component" value="Unassembled WGS sequence"/>
</dbReference>
<dbReference type="OrthoDB" id="9804207at2"/>
<dbReference type="InterPro" id="IPR000415">
    <property type="entry name" value="Nitroreductase-like"/>
</dbReference>
<name>A0A429ZVZ5_9ENTE</name>
<accession>A0A429ZVZ5</accession>
<dbReference type="EMBL" id="NGJU01000001">
    <property type="protein sequence ID" value="RST97947.1"/>
    <property type="molecule type" value="Genomic_DNA"/>
</dbReference>
<reference evidence="2 3" key="1">
    <citation type="submission" date="2017-05" db="EMBL/GenBank/DDBJ databases">
        <title>Vagococcus spp. assemblies.</title>
        <authorList>
            <person name="Gulvik C.A."/>
        </authorList>
    </citation>
    <scope>NUCLEOTIDE SEQUENCE [LARGE SCALE GENOMIC DNA]</scope>
    <source>
        <strain evidence="2 3">NCFB 2777</strain>
    </source>
</reference>
<proteinExistence type="predicted"/>
<feature type="domain" description="Nitroreductase" evidence="1">
    <location>
        <begin position="9"/>
        <end position="170"/>
    </location>
</feature>
<evidence type="ECO:0000313" key="2">
    <source>
        <dbReference type="EMBL" id="RST97947.1"/>
    </source>
</evidence>
<dbReference type="PANTHER" id="PTHR43821:SF1">
    <property type="entry name" value="NAD(P)H NITROREDUCTASE YDJA-RELATED"/>
    <property type="match status" value="1"/>
</dbReference>
<keyword evidence="3" id="KW-1185">Reference proteome</keyword>
<gene>
    <name evidence="2" type="ORF">CBF35_01245</name>
</gene>
<dbReference type="RefSeq" id="WP_126778073.1">
    <property type="nucleotide sequence ID" value="NZ_NGJU01000001.1"/>
</dbReference>
<comment type="caution">
    <text evidence="2">The sequence shown here is derived from an EMBL/GenBank/DDBJ whole genome shotgun (WGS) entry which is preliminary data.</text>
</comment>
<protein>
    <submittedName>
        <fullName evidence="2">Nitroreductase</fullName>
    </submittedName>
</protein>